<comment type="subcellular location">
    <subcellularLocation>
        <location evidence="1">Mitochondrion inner membrane</location>
        <topology evidence="1">Multi-pass membrane protein</topology>
    </subcellularLocation>
</comment>
<evidence type="ECO:0000256" key="4">
    <source>
        <dbReference type="ARBA" id="ARBA00022692"/>
    </source>
</evidence>
<evidence type="ECO:0000256" key="2">
    <source>
        <dbReference type="ARBA" id="ARBA00006375"/>
    </source>
</evidence>
<comment type="caution">
    <text evidence="13">The sequence shown here is derived from an EMBL/GenBank/DDBJ whole genome shotgun (WGS) entry which is preliminary data.</text>
</comment>
<keyword evidence="6" id="KW-0999">Mitochondrion inner membrane</keyword>
<dbReference type="AlphaFoldDB" id="A0A0V0R6Z6"/>
<evidence type="ECO:0000313" key="14">
    <source>
        <dbReference type="Proteomes" id="UP000054937"/>
    </source>
</evidence>
<dbReference type="PANTHER" id="PTHR45760">
    <property type="entry name" value="FI19922P1-RELATED"/>
    <property type="match status" value="1"/>
</dbReference>
<gene>
    <name evidence="13" type="ORF">PPERSA_08390</name>
</gene>
<dbReference type="Gene3D" id="1.50.40.10">
    <property type="entry name" value="Mitochondrial carrier domain"/>
    <property type="match status" value="2"/>
</dbReference>
<organism evidence="13 14">
    <name type="scientific">Pseudocohnilembus persalinus</name>
    <name type="common">Ciliate</name>
    <dbReference type="NCBI Taxonomy" id="266149"/>
    <lineage>
        <taxon>Eukaryota</taxon>
        <taxon>Sar</taxon>
        <taxon>Alveolata</taxon>
        <taxon>Ciliophora</taxon>
        <taxon>Intramacronucleata</taxon>
        <taxon>Oligohymenophorea</taxon>
        <taxon>Scuticociliatia</taxon>
        <taxon>Philasterida</taxon>
        <taxon>Pseudocohnilembidae</taxon>
        <taxon>Pseudocohnilembus</taxon>
    </lineage>
</organism>
<evidence type="ECO:0000256" key="1">
    <source>
        <dbReference type="ARBA" id="ARBA00004448"/>
    </source>
</evidence>
<evidence type="ECO:0000256" key="10">
    <source>
        <dbReference type="PROSITE-ProRule" id="PRU00282"/>
    </source>
</evidence>
<name>A0A0V0R6Z6_PSEPJ</name>
<accession>A0A0V0R6Z6</accession>
<protein>
    <submittedName>
        <fullName evidence="13">Mitochondrial carrier domain</fullName>
    </submittedName>
</protein>
<dbReference type="Proteomes" id="UP000054937">
    <property type="component" value="Unassembled WGS sequence"/>
</dbReference>
<dbReference type="EMBL" id="LDAU01000041">
    <property type="protein sequence ID" value="KRX09989.1"/>
    <property type="molecule type" value="Genomic_DNA"/>
</dbReference>
<reference evidence="13 14" key="1">
    <citation type="journal article" date="2015" name="Sci. Rep.">
        <title>Genome of the facultative scuticociliatosis pathogen Pseudocohnilembus persalinus provides insight into its virulence through horizontal gene transfer.</title>
        <authorList>
            <person name="Xiong J."/>
            <person name="Wang G."/>
            <person name="Cheng J."/>
            <person name="Tian M."/>
            <person name="Pan X."/>
            <person name="Warren A."/>
            <person name="Jiang C."/>
            <person name="Yuan D."/>
            <person name="Miao W."/>
        </authorList>
    </citation>
    <scope>NUCLEOTIDE SEQUENCE [LARGE SCALE GENOMIC DNA]</scope>
    <source>
        <strain evidence="13">36N120E</strain>
    </source>
</reference>
<dbReference type="GO" id="GO:0005743">
    <property type="term" value="C:mitochondrial inner membrane"/>
    <property type="evidence" value="ECO:0007669"/>
    <property type="project" value="UniProtKB-SubCell"/>
</dbReference>
<dbReference type="GO" id="GO:1990542">
    <property type="term" value="P:mitochondrial transmembrane transport"/>
    <property type="evidence" value="ECO:0007669"/>
    <property type="project" value="InterPro"/>
</dbReference>
<feature type="repeat" description="Solcar" evidence="10">
    <location>
        <begin position="10"/>
        <end position="111"/>
    </location>
</feature>
<keyword evidence="5" id="KW-0677">Repeat</keyword>
<dbReference type="InterPro" id="IPR045315">
    <property type="entry name" value="Mtm1-like"/>
</dbReference>
<sequence>MSRQEQFKAKNTYVIAISSSISSILTQIITSPFAVVGIRQQKSYGLELQQKIKQCPKYVNYIDQKKFLQSCKNIYKYEGLSTFFNGVKYASFATIVGSISMFLTYEKCLEQFNKKFNITIASLISSLITSTFNTTLCFPFEYWKTQQQAHQGDCNLKNFALGKRVFSAYQVVLQRNIILQGTWFPTSEIVKKYYKDHISNQKDAKNIIISSTIAGFFAGFVSGIITQPFDICKNRKQLFQEFENIRGTIKTMKIIYENEGYNGFTPGFKTRMMGITAYGSIFLCLYEFNGIVLKKYIHKQEQYILN</sequence>
<evidence type="ECO:0000313" key="13">
    <source>
        <dbReference type="EMBL" id="KRX09989.1"/>
    </source>
</evidence>
<evidence type="ECO:0000256" key="11">
    <source>
        <dbReference type="RuleBase" id="RU000488"/>
    </source>
</evidence>
<keyword evidence="14" id="KW-1185">Reference proteome</keyword>
<keyword evidence="3 11" id="KW-0813">Transport</keyword>
<feature type="transmembrane region" description="Helical" evidence="12">
    <location>
        <begin position="207"/>
        <end position="225"/>
    </location>
</feature>
<dbReference type="PANTHER" id="PTHR45760:SF2">
    <property type="entry name" value="FI19922P1-RELATED"/>
    <property type="match status" value="1"/>
</dbReference>
<evidence type="ECO:0000256" key="9">
    <source>
        <dbReference type="ARBA" id="ARBA00023136"/>
    </source>
</evidence>
<evidence type="ECO:0000256" key="12">
    <source>
        <dbReference type="SAM" id="Phobius"/>
    </source>
</evidence>
<evidence type="ECO:0000256" key="8">
    <source>
        <dbReference type="ARBA" id="ARBA00023128"/>
    </source>
</evidence>
<keyword evidence="7 12" id="KW-1133">Transmembrane helix</keyword>
<dbReference type="SUPFAM" id="SSF103506">
    <property type="entry name" value="Mitochondrial carrier"/>
    <property type="match status" value="1"/>
</dbReference>
<proteinExistence type="inferred from homology"/>
<evidence type="ECO:0000256" key="7">
    <source>
        <dbReference type="ARBA" id="ARBA00022989"/>
    </source>
</evidence>
<dbReference type="OrthoDB" id="409586at2759"/>
<dbReference type="InParanoid" id="A0A0V0R6Z6"/>
<keyword evidence="4 10" id="KW-0812">Transmembrane</keyword>
<evidence type="ECO:0000256" key="3">
    <source>
        <dbReference type="ARBA" id="ARBA00022448"/>
    </source>
</evidence>
<keyword evidence="9 10" id="KW-0472">Membrane</keyword>
<dbReference type="InterPro" id="IPR018108">
    <property type="entry name" value="MCP_transmembrane"/>
</dbReference>
<feature type="repeat" description="Solcar" evidence="10">
    <location>
        <begin position="206"/>
        <end position="292"/>
    </location>
</feature>
<dbReference type="Pfam" id="PF00153">
    <property type="entry name" value="Mito_carr"/>
    <property type="match status" value="2"/>
</dbReference>
<keyword evidence="8" id="KW-0496">Mitochondrion</keyword>
<evidence type="ECO:0000256" key="6">
    <source>
        <dbReference type="ARBA" id="ARBA00022792"/>
    </source>
</evidence>
<dbReference type="PROSITE" id="PS50920">
    <property type="entry name" value="SOLCAR"/>
    <property type="match status" value="2"/>
</dbReference>
<dbReference type="InterPro" id="IPR023395">
    <property type="entry name" value="MCP_dom_sf"/>
</dbReference>
<comment type="similarity">
    <text evidence="2 11">Belongs to the mitochondrial carrier (TC 2.A.29) family.</text>
</comment>
<feature type="transmembrane region" description="Helical" evidence="12">
    <location>
        <begin position="86"/>
        <end position="105"/>
    </location>
</feature>
<evidence type="ECO:0000256" key="5">
    <source>
        <dbReference type="ARBA" id="ARBA00022737"/>
    </source>
</evidence>
<feature type="transmembrane region" description="Helical" evidence="12">
    <location>
        <begin position="12"/>
        <end position="38"/>
    </location>
</feature>